<dbReference type="InterPro" id="IPR050428">
    <property type="entry name" value="TCS_sensor_his_kinase"/>
</dbReference>
<dbReference type="InterPro" id="IPR005467">
    <property type="entry name" value="His_kinase_dom"/>
</dbReference>
<dbReference type="GO" id="GO:0000155">
    <property type="term" value="F:phosphorelay sensor kinase activity"/>
    <property type="evidence" value="ECO:0007669"/>
    <property type="project" value="InterPro"/>
</dbReference>
<evidence type="ECO:0000313" key="16">
    <source>
        <dbReference type="Proteomes" id="UP000580474"/>
    </source>
</evidence>
<dbReference type="EMBL" id="JACHIV010000001">
    <property type="protein sequence ID" value="MBB5071447.1"/>
    <property type="molecule type" value="Genomic_DNA"/>
</dbReference>
<dbReference type="SMART" id="SM00388">
    <property type="entry name" value="HisKA"/>
    <property type="match status" value="1"/>
</dbReference>
<evidence type="ECO:0000256" key="12">
    <source>
        <dbReference type="SAM" id="Phobius"/>
    </source>
</evidence>
<dbReference type="Gene3D" id="1.10.287.130">
    <property type="match status" value="1"/>
</dbReference>
<feature type="domain" description="Histidine kinase" evidence="13">
    <location>
        <begin position="251"/>
        <end position="481"/>
    </location>
</feature>
<feature type="region of interest" description="Disordered" evidence="11">
    <location>
        <begin position="56"/>
        <end position="76"/>
    </location>
</feature>
<dbReference type="InterPro" id="IPR003661">
    <property type="entry name" value="HisK_dim/P_dom"/>
</dbReference>
<feature type="domain" description="HAMP" evidence="14">
    <location>
        <begin position="183"/>
        <end position="236"/>
    </location>
</feature>
<dbReference type="CDD" id="cd00082">
    <property type="entry name" value="HisKA"/>
    <property type="match status" value="1"/>
</dbReference>
<dbReference type="Pfam" id="PF02518">
    <property type="entry name" value="HATPase_c"/>
    <property type="match status" value="1"/>
</dbReference>
<proteinExistence type="predicted"/>
<dbReference type="SMART" id="SM00387">
    <property type="entry name" value="HATPase_c"/>
    <property type="match status" value="1"/>
</dbReference>
<dbReference type="AlphaFoldDB" id="A0A840NTD3"/>
<feature type="compositionally biased region" description="Basic and acidic residues" evidence="11">
    <location>
        <begin position="56"/>
        <end position="73"/>
    </location>
</feature>
<dbReference type="FunFam" id="1.10.287.130:FF:000001">
    <property type="entry name" value="Two-component sensor histidine kinase"/>
    <property type="match status" value="1"/>
</dbReference>
<evidence type="ECO:0000259" key="13">
    <source>
        <dbReference type="PROSITE" id="PS50109"/>
    </source>
</evidence>
<keyword evidence="9" id="KW-0902">Two-component regulatory system</keyword>
<keyword evidence="8 12" id="KW-1133">Transmembrane helix</keyword>
<dbReference type="SUPFAM" id="SSF47384">
    <property type="entry name" value="Homodimeric domain of signal transducing histidine kinase"/>
    <property type="match status" value="1"/>
</dbReference>
<keyword evidence="10 12" id="KW-0472">Membrane</keyword>
<dbReference type="SMART" id="SM00304">
    <property type="entry name" value="HAMP"/>
    <property type="match status" value="1"/>
</dbReference>
<keyword evidence="7 15" id="KW-0418">Kinase</keyword>
<dbReference type="Gene3D" id="6.10.340.10">
    <property type="match status" value="1"/>
</dbReference>
<comment type="catalytic activity">
    <reaction evidence="1">
        <text>ATP + protein L-histidine = ADP + protein N-phospho-L-histidine.</text>
        <dbReference type="EC" id="2.7.13.3"/>
    </reaction>
</comment>
<evidence type="ECO:0000256" key="2">
    <source>
        <dbReference type="ARBA" id="ARBA00004236"/>
    </source>
</evidence>
<comment type="caution">
    <text evidence="15">The sequence shown here is derived from an EMBL/GenBank/DDBJ whole genome shotgun (WGS) entry which is preliminary data.</text>
</comment>
<dbReference type="Pfam" id="PF00672">
    <property type="entry name" value="HAMP"/>
    <property type="match status" value="1"/>
</dbReference>
<dbReference type="SUPFAM" id="SSF55874">
    <property type="entry name" value="ATPase domain of HSP90 chaperone/DNA topoisomerase II/histidine kinase"/>
    <property type="match status" value="1"/>
</dbReference>
<dbReference type="Proteomes" id="UP000580474">
    <property type="component" value="Unassembled WGS sequence"/>
</dbReference>
<dbReference type="EC" id="2.7.13.3" evidence="3"/>
<dbReference type="Gene3D" id="3.30.565.10">
    <property type="entry name" value="Histidine kinase-like ATPase, C-terminal domain"/>
    <property type="match status" value="1"/>
</dbReference>
<sequence>MLTGMRRFARTLRGRLLLVLIGATVAGLVAMGFASQLLLRNSLMDKLDGRLHEMSRPWVDDRHPPPMPDEKPGRGPNLPTDFRALFFTADGELWKVIGPTETDPGKPMLRHPGPEGRVITVPDGSGGADWRVLTETRSDGESVSLALSTGDVDLTLQWLLIIELVVGAIVVAVLAVVSMVTVRLGLRPLTRIEHTAHAIATGELDRRIADQDPSTETGRLGAALNTMLGRLVAALQQSEQSEHRLRRFVADASHELRTPLTSIRGFAELYRRSESPGEQDVRLMMSRIESEAVRMGDLVEDLLLLARLDRERTIDLVDLDLVPLARDVAGDARVRDTGREIELVVPRRSVRVLGDGPRLRQVLTNLMTNALVHTTPGAPVRVEVEHGAARDDVFAAGAAIEPGTPMGVVSLSDGGPGIPPEHARRIFDRFYRVDDGRERSEGGTGLGLAITAAIAEAHNGRVELTANPAGGSTFRLLIPLS</sequence>
<evidence type="ECO:0000256" key="9">
    <source>
        <dbReference type="ARBA" id="ARBA00023012"/>
    </source>
</evidence>
<dbReference type="InterPro" id="IPR003660">
    <property type="entry name" value="HAMP_dom"/>
</dbReference>
<protein>
    <recommendedName>
        <fullName evidence="3">histidine kinase</fullName>
        <ecNumber evidence="3">2.7.13.3</ecNumber>
    </recommendedName>
</protein>
<gene>
    <name evidence="15" type="ORF">BJ969_004535</name>
</gene>
<evidence type="ECO:0000313" key="15">
    <source>
        <dbReference type="EMBL" id="MBB5071447.1"/>
    </source>
</evidence>
<keyword evidence="4" id="KW-0597">Phosphoprotein</keyword>
<dbReference type="PANTHER" id="PTHR45436">
    <property type="entry name" value="SENSOR HISTIDINE KINASE YKOH"/>
    <property type="match status" value="1"/>
</dbReference>
<dbReference type="PROSITE" id="PS50885">
    <property type="entry name" value="HAMP"/>
    <property type="match status" value="1"/>
</dbReference>
<organism evidence="15 16">
    <name type="scientific">Saccharopolyspora gloriosae</name>
    <dbReference type="NCBI Taxonomy" id="455344"/>
    <lineage>
        <taxon>Bacteria</taxon>
        <taxon>Bacillati</taxon>
        <taxon>Actinomycetota</taxon>
        <taxon>Actinomycetes</taxon>
        <taxon>Pseudonocardiales</taxon>
        <taxon>Pseudonocardiaceae</taxon>
        <taxon>Saccharopolyspora</taxon>
    </lineage>
</organism>
<accession>A0A840NTD3</accession>
<evidence type="ECO:0000256" key="4">
    <source>
        <dbReference type="ARBA" id="ARBA00022553"/>
    </source>
</evidence>
<keyword evidence="5 15" id="KW-0808">Transferase</keyword>
<keyword evidence="6 12" id="KW-0812">Transmembrane</keyword>
<evidence type="ECO:0000256" key="11">
    <source>
        <dbReference type="SAM" id="MobiDB-lite"/>
    </source>
</evidence>
<dbReference type="InterPro" id="IPR036890">
    <property type="entry name" value="HATPase_C_sf"/>
</dbReference>
<reference evidence="15 16" key="1">
    <citation type="submission" date="2020-08" db="EMBL/GenBank/DDBJ databases">
        <title>Sequencing the genomes of 1000 actinobacteria strains.</title>
        <authorList>
            <person name="Klenk H.-P."/>
        </authorList>
    </citation>
    <scope>NUCLEOTIDE SEQUENCE [LARGE SCALE GENOMIC DNA]</scope>
    <source>
        <strain evidence="15 16">DSM 45582</strain>
    </source>
</reference>
<dbReference type="SUPFAM" id="SSF158472">
    <property type="entry name" value="HAMP domain-like"/>
    <property type="match status" value="1"/>
</dbReference>
<evidence type="ECO:0000256" key="8">
    <source>
        <dbReference type="ARBA" id="ARBA00022989"/>
    </source>
</evidence>
<dbReference type="PRINTS" id="PR00344">
    <property type="entry name" value="BCTRLSENSOR"/>
</dbReference>
<dbReference type="PANTHER" id="PTHR45436:SF5">
    <property type="entry name" value="SENSOR HISTIDINE KINASE TRCS"/>
    <property type="match status" value="1"/>
</dbReference>
<evidence type="ECO:0000256" key="3">
    <source>
        <dbReference type="ARBA" id="ARBA00012438"/>
    </source>
</evidence>
<evidence type="ECO:0000256" key="10">
    <source>
        <dbReference type="ARBA" id="ARBA00023136"/>
    </source>
</evidence>
<dbReference type="RefSeq" id="WP_246457057.1">
    <property type="nucleotide sequence ID" value="NZ_JACHIV010000001.1"/>
</dbReference>
<name>A0A840NTD3_9PSEU</name>
<dbReference type="InterPro" id="IPR004358">
    <property type="entry name" value="Sig_transdc_His_kin-like_C"/>
</dbReference>
<feature type="region of interest" description="Disordered" evidence="11">
    <location>
        <begin position="101"/>
        <end position="121"/>
    </location>
</feature>
<feature type="transmembrane region" description="Helical" evidence="12">
    <location>
        <begin position="158"/>
        <end position="182"/>
    </location>
</feature>
<evidence type="ECO:0000256" key="5">
    <source>
        <dbReference type="ARBA" id="ARBA00022679"/>
    </source>
</evidence>
<dbReference type="InterPro" id="IPR003594">
    <property type="entry name" value="HATPase_dom"/>
</dbReference>
<evidence type="ECO:0000259" key="14">
    <source>
        <dbReference type="PROSITE" id="PS50885"/>
    </source>
</evidence>
<evidence type="ECO:0000256" key="7">
    <source>
        <dbReference type="ARBA" id="ARBA00022777"/>
    </source>
</evidence>
<dbReference type="CDD" id="cd00075">
    <property type="entry name" value="HATPase"/>
    <property type="match status" value="1"/>
</dbReference>
<comment type="subcellular location">
    <subcellularLocation>
        <location evidence="2">Cell membrane</location>
    </subcellularLocation>
</comment>
<dbReference type="GO" id="GO:0005886">
    <property type="term" value="C:plasma membrane"/>
    <property type="evidence" value="ECO:0007669"/>
    <property type="project" value="UniProtKB-SubCell"/>
</dbReference>
<dbReference type="CDD" id="cd06225">
    <property type="entry name" value="HAMP"/>
    <property type="match status" value="1"/>
</dbReference>
<evidence type="ECO:0000256" key="1">
    <source>
        <dbReference type="ARBA" id="ARBA00000085"/>
    </source>
</evidence>
<dbReference type="Pfam" id="PF00512">
    <property type="entry name" value="HisKA"/>
    <property type="match status" value="1"/>
</dbReference>
<keyword evidence="16" id="KW-1185">Reference proteome</keyword>
<dbReference type="PROSITE" id="PS50109">
    <property type="entry name" value="HIS_KIN"/>
    <property type="match status" value="1"/>
</dbReference>
<dbReference type="InterPro" id="IPR036097">
    <property type="entry name" value="HisK_dim/P_sf"/>
</dbReference>
<evidence type="ECO:0000256" key="6">
    <source>
        <dbReference type="ARBA" id="ARBA00022692"/>
    </source>
</evidence>